<dbReference type="EMBL" id="JAEKNR010000146">
    <property type="protein sequence ID" value="MBJ7599290.1"/>
    <property type="molecule type" value="Genomic_DNA"/>
</dbReference>
<comment type="caution">
    <text evidence="2">The sequence shown here is derived from an EMBL/GenBank/DDBJ whole genome shotgun (WGS) entry which is preliminary data.</text>
</comment>
<keyword evidence="1" id="KW-0812">Transmembrane</keyword>
<sequence>MAILFAILTVAGFLPQPLLGLVPLGGADILLHAATALLAAAAGWVYRPQSAGRPAAVRR</sequence>
<keyword evidence="3" id="KW-1185">Reference proteome</keyword>
<proteinExistence type="predicted"/>
<dbReference type="AlphaFoldDB" id="A0A934K6I4"/>
<evidence type="ECO:0008006" key="4">
    <source>
        <dbReference type="Google" id="ProtNLM"/>
    </source>
</evidence>
<evidence type="ECO:0000313" key="3">
    <source>
        <dbReference type="Proteomes" id="UP000612893"/>
    </source>
</evidence>
<feature type="transmembrane region" description="Helical" evidence="1">
    <location>
        <begin position="30"/>
        <end position="46"/>
    </location>
</feature>
<name>A0A934K6I4_9BACT</name>
<keyword evidence="1" id="KW-1133">Transmembrane helix</keyword>
<evidence type="ECO:0000313" key="2">
    <source>
        <dbReference type="EMBL" id="MBJ7599290.1"/>
    </source>
</evidence>
<protein>
    <recommendedName>
        <fullName evidence="4">DUF4383 domain-containing protein</fullName>
    </recommendedName>
</protein>
<accession>A0A934K6I4</accession>
<gene>
    <name evidence="2" type="ORF">JF922_14595</name>
</gene>
<evidence type="ECO:0000256" key="1">
    <source>
        <dbReference type="SAM" id="Phobius"/>
    </source>
</evidence>
<reference evidence="2" key="1">
    <citation type="submission" date="2020-10" db="EMBL/GenBank/DDBJ databases">
        <title>Ca. Dormibacterota MAGs.</title>
        <authorList>
            <person name="Montgomery K."/>
        </authorList>
    </citation>
    <scope>NUCLEOTIDE SEQUENCE [LARGE SCALE GENOMIC DNA]</scope>
    <source>
        <strain evidence="2">SC8812_S17_10</strain>
    </source>
</reference>
<dbReference type="Proteomes" id="UP000612893">
    <property type="component" value="Unassembled WGS sequence"/>
</dbReference>
<keyword evidence="1" id="KW-0472">Membrane</keyword>
<organism evidence="2 3">
    <name type="scientific">Candidatus Nephthysia bennettiae</name>
    <dbReference type="NCBI Taxonomy" id="3127016"/>
    <lineage>
        <taxon>Bacteria</taxon>
        <taxon>Bacillati</taxon>
        <taxon>Candidatus Dormiibacterota</taxon>
        <taxon>Candidatus Dormibacteria</taxon>
        <taxon>Candidatus Dormibacterales</taxon>
        <taxon>Candidatus Dormibacteraceae</taxon>
        <taxon>Candidatus Nephthysia</taxon>
    </lineage>
</organism>